<dbReference type="PANTHER" id="PTHR36931:SF1">
    <property type="entry name" value="UPF0153 PROTEIN YEIW"/>
    <property type="match status" value="1"/>
</dbReference>
<dbReference type="InterPro" id="IPR005358">
    <property type="entry name" value="Puta_zinc/iron-chelating_dom"/>
</dbReference>
<keyword evidence="2" id="KW-1185">Reference proteome</keyword>
<dbReference type="InterPro" id="IPR052572">
    <property type="entry name" value="UPF0153_domain"/>
</dbReference>
<evidence type="ECO:0000313" key="1">
    <source>
        <dbReference type="EMBL" id="WMY75743.1"/>
    </source>
</evidence>
<organism evidence="1 2">
    <name type="scientific">Buttiauxella selenatireducens</name>
    <dbReference type="NCBI Taxonomy" id="3073902"/>
    <lineage>
        <taxon>Bacteria</taxon>
        <taxon>Pseudomonadati</taxon>
        <taxon>Pseudomonadota</taxon>
        <taxon>Gammaproteobacteria</taxon>
        <taxon>Enterobacterales</taxon>
        <taxon>Enterobacteriaceae</taxon>
        <taxon>Buttiauxella</taxon>
    </lineage>
</organism>
<evidence type="ECO:0000313" key="2">
    <source>
        <dbReference type="Proteomes" id="UP001246690"/>
    </source>
</evidence>
<reference evidence="1 2" key="1">
    <citation type="submission" date="2023-09" db="EMBL/GenBank/DDBJ databases">
        <title>Buttiauxella selenatireducens sp. nov., isolated from the rhizosphere of Cardamine hupingshanesis.</title>
        <authorList>
            <person name="Zhang S."/>
            <person name="Xu Z."/>
            <person name="Wang H."/>
            <person name="Guo Y."/>
        </authorList>
    </citation>
    <scope>NUCLEOTIDE SEQUENCE [LARGE SCALE GENOMIC DNA]</scope>
    <source>
        <strain evidence="1 2">R73</strain>
    </source>
</reference>
<sequence>MECRTDCGACCIAPSISSPIPGMPYGKPANTRCVQLSDNFMCKIFTSPLRPKVCANLQASREMCFTHRDDAMTYLIKLEVDTAPQGNDKL</sequence>
<dbReference type="Proteomes" id="UP001246690">
    <property type="component" value="Chromosome"/>
</dbReference>
<dbReference type="PANTHER" id="PTHR36931">
    <property type="entry name" value="UPF0153 PROTEIN YEIW"/>
    <property type="match status" value="1"/>
</dbReference>
<protein>
    <submittedName>
        <fullName evidence="1">YkgJ family cysteine cluster protein</fullName>
    </submittedName>
</protein>
<accession>A0ABY9SFL1</accession>
<dbReference type="Pfam" id="PF03692">
    <property type="entry name" value="CxxCxxCC"/>
    <property type="match status" value="1"/>
</dbReference>
<dbReference type="EMBL" id="CP133838">
    <property type="protein sequence ID" value="WMY75743.1"/>
    <property type="molecule type" value="Genomic_DNA"/>
</dbReference>
<gene>
    <name evidence="1" type="ORF">RHD99_07330</name>
</gene>
<proteinExistence type="predicted"/>
<name>A0ABY9SFL1_9ENTR</name>
<dbReference type="RefSeq" id="WP_309878156.1">
    <property type="nucleotide sequence ID" value="NZ_CP133838.1"/>
</dbReference>